<dbReference type="SUPFAM" id="SSF53649">
    <property type="entry name" value="Alkaline phosphatase-like"/>
    <property type="match status" value="1"/>
</dbReference>
<feature type="domain" description="Sulfatase N-terminal" evidence="8">
    <location>
        <begin position="33"/>
        <end position="378"/>
    </location>
</feature>
<reference evidence="9 10" key="1">
    <citation type="submission" date="2019-02" db="EMBL/GenBank/DDBJ databases">
        <title>Deep-cultivation of Planctomycetes and their phenomic and genomic characterization uncovers novel biology.</title>
        <authorList>
            <person name="Wiegand S."/>
            <person name="Jogler M."/>
            <person name="Boedeker C."/>
            <person name="Pinto D."/>
            <person name="Vollmers J."/>
            <person name="Rivas-Marin E."/>
            <person name="Kohn T."/>
            <person name="Peeters S.H."/>
            <person name="Heuer A."/>
            <person name="Rast P."/>
            <person name="Oberbeckmann S."/>
            <person name="Bunk B."/>
            <person name="Jeske O."/>
            <person name="Meyerdierks A."/>
            <person name="Storesund J.E."/>
            <person name="Kallscheuer N."/>
            <person name="Luecker S."/>
            <person name="Lage O.M."/>
            <person name="Pohl T."/>
            <person name="Merkel B.J."/>
            <person name="Hornburger P."/>
            <person name="Mueller R.-W."/>
            <person name="Bruemmer F."/>
            <person name="Labrenz M."/>
            <person name="Spormann A.M."/>
            <person name="Op Den Camp H."/>
            <person name="Overmann J."/>
            <person name="Amann R."/>
            <person name="Jetten M.S.M."/>
            <person name="Mascher T."/>
            <person name="Medema M.H."/>
            <person name="Devos D.P."/>
            <person name="Kaster A.-K."/>
            <person name="Ovreas L."/>
            <person name="Rohde M."/>
            <person name="Galperin M.Y."/>
            <person name="Jogler C."/>
        </authorList>
    </citation>
    <scope>NUCLEOTIDE SEQUENCE [LARGE SCALE GENOMIC DNA]</scope>
    <source>
        <strain evidence="9 10">Poly51</strain>
    </source>
</reference>
<accession>A0A5C6EMM8</accession>
<dbReference type="Proteomes" id="UP000318288">
    <property type="component" value="Unassembled WGS sequence"/>
</dbReference>
<dbReference type="PANTHER" id="PTHR45953">
    <property type="entry name" value="IDURONATE 2-SULFATASE"/>
    <property type="match status" value="1"/>
</dbReference>
<comment type="similarity">
    <text evidence="2">Belongs to the sulfatase family.</text>
</comment>
<dbReference type="InterPro" id="IPR000917">
    <property type="entry name" value="Sulfatase_N"/>
</dbReference>
<evidence type="ECO:0000256" key="6">
    <source>
        <dbReference type="ARBA" id="ARBA00022837"/>
    </source>
</evidence>
<dbReference type="GO" id="GO:0047753">
    <property type="term" value="F:choline-sulfatase activity"/>
    <property type="evidence" value="ECO:0007669"/>
    <property type="project" value="UniProtKB-EC"/>
</dbReference>
<keyword evidence="4 7" id="KW-0732">Signal</keyword>
<keyword evidence="3" id="KW-0479">Metal-binding</keyword>
<dbReference type="InterPro" id="IPR035874">
    <property type="entry name" value="IDS"/>
</dbReference>
<protein>
    <submittedName>
        <fullName evidence="9">Choline-sulfatase</fullName>
        <ecNumber evidence="9">3.1.6.6</ecNumber>
    </submittedName>
</protein>
<evidence type="ECO:0000313" key="9">
    <source>
        <dbReference type="EMBL" id="TWU48806.1"/>
    </source>
</evidence>
<dbReference type="CDD" id="cd16030">
    <property type="entry name" value="iduronate-2-sulfatase"/>
    <property type="match status" value="1"/>
</dbReference>
<dbReference type="InterPro" id="IPR024607">
    <property type="entry name" value="Sulfatase_CS"/>
</dbReference>
<evidence type="ECO:0000256" key="5">
    <source>
        <dbReference type="ARBA" id="ARBA00022801"/>
    </source>
</evidence>
<dbReference type="InterPro" id="IPR017850">
    <property type="entry name" value="Alkaline_phosphatase_core_sf"/>
</dbReference>
<name>A0A5C6EMM8_9BACT</name>
<keyword evidence="10" id="KW-1185">Reference proteome</keyword>
<evidence type="ECO:0000256" key="2">
    <source>
        <dbReference type="ARBA" id="ARBA00008779"/>
    </source>
</evidence>
<organism evidence="9 10">
    <name type="scientific">Rubripirellula tenax</name>
    <dbReference type="NCBI Taxonomy" id="2528015"/>
    <lineage>
        <taxon>Bacteria</taxon>
        <taxon>Pseudomonadati</taxon>
        <taxon>Planctomycetota</taxon>
        <taxon>Planctomycetia</taxon>
        <taxon>Pirellulales</taxon>
        <taxon>Pirellulaceae</taxon>
        <taxon>Rubripirellula</taxon>
    </lineage>
</organism>
<dbReference type="EC" id="3.1.6.6" evidence="9"/>
<dbReference type="Gene3D" id="3.40.720.10">
    <property type="entry name" value="Alkaline Phosphatase, subunit A"/>
    <property type="match status" value="1"/>
</dbReference>
<dbReference type="PANTHER" id="PTHR45953:SF1">
    <property type="entry name" value="IDURONATE 2-SULFATASE"/>
    <property type="match status" value="1"/>
</dbReference>
<keyword evidence="6" id="KW-0106">Calcium</keyword>
<proteinExistence type="inferred from homology"/>
<dbReference type="GO" id="GO:0046872">
    <property type="term" value="F:metal ion binding"/>
    <property type="evidence" value="ECO:0007669"/>
    <property type="project" value="UniProtKB-KW"/>
</dbReference>
<evidence type="ECO:0000313" key="10">
    <source>
        <dbReference type="Proteomes" id="UP000318288"/>
    </source>
</evidence>
<comment type="caution">
    <text evidence="9">The sequence shown here is derived from an EMBL/GenBank/DDBJ whole genome shotgun (WGS) entry which is preliminary data.</text>
</comment>
<evidence type="ECO:0000256" key="7">
    <source>
        <dbReference type="SAM" id="SignalP"/>
    </source>
</evidence>
<feature type="chain" id="PRO_5022860160" evidence="7">
    <location>
        <begin position="28"/>
        <end position="512"/>
    </location>
</feature>
<evidence type="ECO:0000256" key="4">
    <source>
        <dbReference type="ARBA" id="ARBA00022729"/>
    </source>
</evidence>
<dbReference type="EMBL" id="SJPW01000006">
    <property type="protein sequence ID" value="TWU48806.1"/>
    <property type="molecule type" value="Genomic_DNA"/>
</dbReference>
<dbReference type="AlphaFoldDB" id="A0A5C6EMM8"/>
<sequence precursor="true">MLNLGRHPTVVLLSLTMALFLQCRVDAAEVGRPNVLMIVVDDLNDWVEPLGGHPQVKTPAMAALAKRGVTFTNAHCQSPLCNSSRTSMMISQRPSTTGIYGLAPWFRGMAEHQETISLPQHFFNAGYETYTAGKVYHNSMGRNPPQGVAPEFTHWGPGGGPGITPPKKLVPPTPAGNNPWVDWGVFDHPEEEKGDWIVADWAEKTIADMPKDGTPFFMACGFFLPHVPCHTTQKWWDMYPEDTLVMPPRKDNERADCSPFSWYLHWNLPEPRVSWLEHYDQHKNLVRSYLACISFVDSQIGRVLTALETSPMADNTIVVLWSDHGWHLGEKEMTGKTTLWERSTRVPLIFAGPGIDHGVCGQPVELLDIYPTLSDLAGLKTPASVEGISIVPQIKDTSTFRAWPAITDHNPGNTAIRDDRFRLIHYADGSEELYDLRSDPAEFENLISTEKFADVATRLRTHVRTDMAGLAKGSGQRILEKRADGWYWENNKIDPTNPPMSTGSTAIKSLPR</sequence>
<dbReference type="Pfam" id="PF00884">
    <property type="entry name" value="Sulfatase"/>
    <property type="match status" value="1"/>
</dbReference>
<evidence type="ECO:0000256" key="1">
    <source>
        <dbReference type="ARBA" id="ARBA00001913"/>
    </source>
</evidence>
<dbReference type="GO" id="GO:0004423">
    <property type="term" value="F:iduronate-2-sulfatase activity"/>
    <property type="evidence" value="ECO:0007669"/>
    <property type="project" value="InterPro"/>
</dbReference>
<evidence type="ECO:0000256" key="3">
    <source>
        <dbReference type="ARBA" id="ARBA00022723"/>
    </source>
</evidence>
<dbReference type="PROSITE" id="PS00149">
    <property type="entry name" value="SULFATASE_2"/>
    <property type="match status" value="1"/>
</dbReference>
<dbReference type="GO" id="GO:0005737">
    <property type="term" value="C:cytoplasm"/>
    <property type="evidence" value="ECO:0007669"/>
    <property type="project" value="TreeGrafter"/>
</dbReference>
<gene>
    <name evidence="9" type="primary">betC_21</name>
    <name evidence="9" type="ORF">Poly51_47100</name>
</gene>
<evidence type="ECO:0000259" key="8">
    <source>
        <dbReference type="Pfam" id="PF00884"/>
    </source>
</evidence>
<comment type="cofactor">
    <cofactor evidence="1">
        <name>Ca(2+)</name>
        <dbReference type="ChEBI" id="CHEBI:29108"/>
    </cofactor>
</comment>
<feature type="signal peptide" evidence="7">
    <location>
        <begin position="1"/>
        <end position="27"/>
    </location>
</feature>
<keyword evidence="5 9" id="KW-0378">Hydrolase</keyword>